<dbReference type="SMART" id="SM00915">
    <property type="entry name" value="Jacalin"/>
    <property type="match status" value="1"/>
</dbReference>
<dbReference type="AlphaFoldDB" id="A0A6D2IMZ2"/>
<dbReference type="Proteomes" id="UP000467841">
    <property type="component" value="Unassembled WGS sequence"/>
</dbReference>
<evidence type="ECO:0000313" key="5">
    <source>
        <dbReference type="Proteomes" id="UP000467841"/>
    </source>
</evidence>
<dbReference type="OrthoDB" id="581739at2759"/>
<dbReference type="InterPro" id="IPR001229">
    <property type="entry name" value="Jacalin-like_lectin_dom"/>
</dbReference>
<dbReference type="GO" id="GO:0030246">
    <property type="term" value="F:carbohydrate binding"/>
    <property type="evidence" value="ECO:0007669"/>
    <property type="project" value="UniProtKB-KW"/>
</dbReference>
<evidence type="ECO:0000313" key="4">
    <source>
        <dbReference type="EMBL" id="CAA7026493.1"/>
    </source>
</evidence>
<dbReference type="InterPro" id="IPR036404">
    <property type="entry name" value="Jacalin-like_lectin_dom_sf"/>
</dbReference>
<evidence type="ECO:0000256" key="1">
    <source>
        <dbReference type="ARBA" id="ARBA00006568"/>
    </source>
</evidence>
<name>A0A6D2IMZ2_9BRAS</name>
<reference evidence="4" key="1">
    <citation type="submission" date="2020-01" db="EMBL/GenBank/DDBJ databases">
        <authorList>
            <person name="Mishra B."/>
        </authorList>
    </citation>
    <scope>NUCLEOTIDE SEQUENCE [LARGE SCALE GENOMIC DNA]</scope>
</reference>
<protein>
    <recommendedName>
        <fullName evidence="3">Jacalin-type lectin domain-containing protein</fullName>
    </recommendedName>
</protein>
<comment type="caution">
    <text evidence="4">The sequence shown here is derived from an EMBL/GenBank/DDBJ whole genome shotgun (WGS) entry which is preliminary data.</text>
</comment>
<dbReference type="PROSITE" id="PS51752">
    <property type="entry name" value="JACALIN_LECTIN"/>
    <property type="match status" value="1"/>
</dbReference>
<keyword evidence="2" id="KW-0430">Lectin</keyword>
<dbReference type="Pfam" id="PF01419">
    <property type="entry name" value="Jacalin"/>
    <property type="match status" value="1"/>
</dbReference>
<keyword evidence="5" id="KW-1185">Reference proteome</keyword>
<proteinExistence type="inferred from homology"/>
<dbReference type="EMBL" id="CACVBM020001051">
    <property type="protein sequence ID" value="CAA7026493.1"/>
    <property type="molecule type" value="Genomic_DNA"/>
</dbReference>
<gene>
    <name evidence="4" type="ORF">MERR_LOCUS13728</name>
</gene>
<dbReference type="Gene3D" id="2.100.10.30">
    <property type="entry name" value="Jacalin-like lectin domain"/>
    <property type="match status" value="1"/>
</dbReference>
<evidence type="ECO:0000256" key="2">
    <source>
        <dbReference type="ARBA" id="ARBA00022734"/>
    </source>
</evidence>
<dbReference type="SUPFAM" id="SSF51101">
    <property type="entry name" value="Mannose-binding lectins"/>
    <property type="match status" value="1"/>
</dbReference>
<dbReference type="PANTHER" id="PTHR47293">
    <property type="entry name" value="JACALIN-RELATED LECTIN 3"/>
    <property type="match status" value="1"/>
</dbReference>
<evidence type="ECO:0000259" key="3">
    <source>
        <dbReference type="PROSITE" id="PS51752"/>
    </source>
</evidence>
<sequence>MTSETRLIKVGPAERYSRYSDYFDLKGRSEISQIFVSGGDDGIMSIQFQYVENGEYVLSKLYGTQGSTYKFHTIELNHPAEYITGVNGLYSDKSDNIKVITFTTNIQEYGPFGVTNPYLQSQFSDPRSFSYNLGKSCQFGGFHGSYYSISGLLSIGFYLSAKTLPPSLGSETPKKES</sequence>
<comment type="similarity">
    <text evidence="1">Belongs to the jacalin lectin family.</text>
</comment>
<organism evidence="4 5">
    <name type="scientific">Microthlaspi erraticum</name>
    <dbReference type="NCBI Taxonomy" id="1685480"/>
    <lineage>
        <taxon>Eukaryota</taxon>
        <taxon>Viridiplantae</taxon>
        <taxon>Streptophyta</taxon>
        <taxon>Embryophyta</taxon>
        <taxon>Tracheophyta</taxon>
        <taxon>Spermatophyta</taxon>
        <taxon>Magnoliopsida</taxon>
        <taxon>eudicotyledons</taxon>
        <taxon>Gunneridae</taxon>
        <taxon>Pentapetalae</taxon>
        <taxon>rosids</taxon>
        <taxon>malvids</taxon>
        <taxon>Brassicales</taxon>
        <taxon>Brassicaceae</taxon>
        <taxon>Coluteocarpeae</taxon>
        <taxon>Microthlaspi</taxon>
    </lineage>
</organism>
<dbReference type="PANTHER" id="PTHR47293:SF80">
    <property type="entry name" value="JACALIN-RELATED LECTIN 2-RELATED"/>
    <property type="match status" value="1"/>
</dbReference>
<feature type="domain" description="Jacalin-type lectin" evidence="3">
    <location>
        <begin position="7"/>
        <end position="161"/>
    </location>
</feature>
<accession>A0A6D2IMZ2</accession>